<dbReference type="Proteomes" id="UP000712157">
    <property type="component" value="Unassembled WGS sequence"/>
</dbReference>
<dbReference type="RefSeq" id="WP_238720624.1">
    <property type="nucleotide sequence ID" value="NZ_JAHQCW010000003.1"/>
</dbReference>
<evidence type="ECO:0000313" key="2">
    <source>
        <dbReference type="Proteomes" id="UP000712157"/>
    </source>
</evidence>
<name>A0A949JYK0_9FIRM</name>
<accession>A0A949JYK0</accession>
<evidence type="ECO:0000313" key="1">
    <source>
        <dbReference type="EMBL" id="MBU9735565.1"/>
    </source>
</evidence>
<evidence type="ECO:0008006" key="3">
    <source>
        <dbReference type="Google" id="ProtNLM"/>
    </source>
</evidence>
<organism evidence="1 2">
    <name type="scientific">Diplocloster agilis</name>
    <dbReference type="NCBI Taxonomy" id="2850323"/>
    <lineage>
        <taxon>Bacteria</taxon>
        <taxon>Bacillati</taxon>
        <taxon>Bacillota</taxon>
        <taxon>Clostridia</taxon>
        <taxon>Lachnospirales</taxon>
        <taxon>Lachnospiraceae</taxon>
        <taxon>Diplocloster</taxon>
    </lineage>
</organism>
<dbReference type="EMBL" id="JAHQCW010000003">
    <property type="protein sequence ID" value="MBU9735565.1"/>
    <property type="molecule type" value="Genomic_DNA"/>
</dbReference>
<comment type="caution">
    <text evidence="1">The sequence shown here is derived from an EMBL/GenBank/DDBJ whole genome shotgun (WGS) entry which is preliminary data.</text>
</comment>
<sequence length="437" mass="51734">MNSKDVFHHIVNTFCSMDIKFVILHSYQQLPEKIDSDIDIAIKIDRIDTAIHLLDSLLQGTGWRIIQFWRHEYYAADCVISNDDEFLQVDFCIHYERNGRILIPIDELITGRKKYNNFYIPSSIIEFSYILIKKILKKGFSERSKLQLNSLWLEMTLHEKELVKRSMQRFLSVESMESILKAIDQKNYNKLSMELLRNELLHKSWNLKSNVHYVFFDLLRKIERIIHPTGMFLVLMGVDGAGKTTIANELIPKYQPAFRRVRHYHSRVRVLNDLSRIGKGNTPIDVSKPHGKTFKAGKLLSFLKFGYYFMDYMIGNLIITKAKIQSSLVLVERYYYDYYIDKLRYNINLPTGFLKFFSRFMKKPDLIFILTGDSQILFDRKHEIKIEEIDEQKKKLEELFHDNDRALFIDTTVNSMSDCVNQMLAACNETMRGRRRW</sequence>
<dbReference type="AlphaFoldDB" id="A0A949JYK0"/>
<dbReference type="SUPFAM" id="SSF52540">
    <property type="entry name" value="P-loop containing nucleoside triphosphate hydrolases"/>
    <property type="match status" value="1"/>
</dbReference>
<proteinExistence type="predicted"/>
<gene>
    <name evidence="1" type="ORF">KTH89_03385</name>
</gene>
<reference evidence="1" key="1">
    <citation type="submission" date="2021-06" db="EMBL/GenBank/DDBJ databases">
        <title>Description of novel taxa of the family Lachnospiraceae.</title>
        <authorList>
            <person name="Chaplin A.V."/>
            <person name="Sokolova S.R."/>
            <person name="Pikina A.P."/>
            <person name="Korzhanova M."/>
            <person name="Belova V."/>
            <person name="Korostin D."/>
            <person name="Efimov B.A."/>
        </authorList>
    </citation>
    <scope>NUCLEOTIDE SEQUENCE</scope>
    <source>
        <strain evidence="1">ASD5720</strain>
    </source>
</reference>
<dbReference type="InterPro" id="IPR027417">
    <property type="entry name" value="P-loop_NTPase"/>
</dbReference>
<protein>
    <recommendedName>
        <fullName evidence="3">Thymidylate kinase</fullName>
    </recommendedName>
</protein>
<dbReference type="Gene3D" id="3.40.50.300">
    <property type="entry name" value="P-loop containing nucleotide triphosphate hydrolases"/>
    <property type="match status" value="1"/>
</dbReference>
<keyword evidence="2" id="KW-1185">Reference proteome</keyword>